<keyword evidence="3" id="KW-1185">Reference proteome</keyword>
<proteinExistence type="predicted"/>
<organism evidence="2 3">
    <name type="scientific">Neoarthrinium moseri</name>
    <dbReference type="NCBI Taxonomy" id="1658444"/>
    <lineage>
        <taxon>Eukaryota</taxon>
        <taxon>Fungi</taxon>
        <taxon>Dikarya</taxon>
        <taxon>Ascomycota</taxon>
        <taxon>Pezizomycotina</taxon>
        <taxon>Sordariomycetes</taxon>
        <taxon>Xylariomycetidae</taxon>
        <taxon>Amphisphaeriales</taxon>
        <taxon>Apiosporaceae</taxon>
        <taxon>Neoarthrinium</taxon>
    </lineage>
</organism>
<reference evidence="2" key="1">
    <citation type="submission" date="2021-03" db="EMBL/GenBank/DDBJ databases">
        <title>Revisited historic fungal species revealed as producer of novel bioactive compounds through whole genome sequencing and comparative genomics.</title>
        <authorList>
            <person name="Vignolle G.A."/>
            <person name="Hochenegger N."/>
            <person name="Mach R.L."/>
            <person name="Mach-Aigner A.R."/>
            <person name="Javad Rahimi M."/>
            <person name="Salim K.A."/>
            <person name="Chan C.M."/>
            <person name="Lim L.B.L."/>
            <person name="Cai F."/>
            <person name="Druzhinina I.S."/>
            <person name="U'Ren J.M."/>
            <person name="Derntl C."/>
        </authorList>
    </citation>
    <scope>NUCLEOTIDE SEQUENCE</scope>
    <source>
        <strain evidence="2">TUCIM 5799</strain>
    </source>
</reference>
<dbReference type="Proteomes" id="UP000829685">
    <property type="component" value="Unassembled WGS sequence"/>
</dbReference>
<evidence type="ECO:0000313" key="3">
    <source>
        <dbReference type="Proteomes" id="UP000829685"/>
    </source>
</evidence>
<protein>
    <recommendedName>
        <fullName evidence="4">F-box domain-containing protein</fullName>
    </recommendedName>
</protein>
<feature type="region of interest" description="Disordered" evidence="1">
    <location>
        <begin position="334"/>
        <end position="353"/>
    </location>
</feature>
<gene>
    <name evidence="2" type="ORF">JX265_010805</name>
</gene>
<dbReference type="AlphaFoldDB" id="A0A9Q0ALA2"/>
<name>A0A9Q0ALA2_9PEZI</name>
<evidence type="ECO:0000313" key="2">
    <source>
        <dbReference type="EMBL" id="KAI1858137.1"/>
    </source>
</evidence>
<evidence type="ECO:0008006" key="4">
    <source>
        <dbReference type="Google" id="ProtNLM"/>
    </source>
</evidence>
<feature type="compositionally biased region" description="Polar residues" evidence="1">
    <location>
        <begin position="339"/>
        <end position="350"/>
    </location>
</feature>
<accession>A0A9Q0ALA2</accession>
<dbReference type="EMBL" id="JAFIMR010000037">
    <property type="protein sequence ID" value="KAI1858137.1"/>
    <property type="molecule type" value="Genomic_DNA"/>
</dbReference>
<evidence type="ECO:0000256" key="1">
    <source>
        <dbReference type="SAM" id="MobiDB-lite"/>
    </source>
</evidence>
<sequence length="484" mass="53622">MASGAISQHTRELSEPSEPTLLDLLSNTLVLHHIVPHLPITSLLRVASASKALRGLIQHTPGVFRHVDLTSIHSAQVDIKAIDHGGEIWRNVQLDENLTEDDFYSGPLRGIFYNIGHFGVLQNVQTLVLDGLSVTAELVNEILVDPRFHVRILSIRDAKNLNERKLMQSLRYACRASREEGTPQLKGLYIFGKKDTPVLPAATSTASTPSARSASISIDWNHKSNHALKEAMTADGEDWYHKRGKMISRPIAEGWAETLLDCRSAINFDAVLCTGPRHQNSPALGRVPVLTVPGGRSPWSVATFALGGCNSCGCAPEGFTEYGESLAEQLPLLAPPPLHSSNPKNATRPQNIHADGKEPLRFVPRCWDCIRDRYCFSCDQWWCESCYQAPTDAELQAAQHVHIVEDTGSLSDHEAVATEPPKLKDPKIKRDCWECQTNCLDCIAQTQLHCRVCGGGYCIKHHEGSTMTHCDWCSARGRHIRELY</sequence>
<comment type="caution">
    <text evidence="2">The sequence shown here is derived from an EMBL/GenBank/DDBJ whole genome shotgun (WGS) entry which is preliminary data.</text>
</comment>